<dbReference type="Gene3D" id="3.30.40.10">
    <property type="entry name" value="Zinc/RING finger domain, C3HC4 (zinc finger)"/>
    <property type="match status" value="1"/>
</dbReference>
<dbReference type="InterPro" id="IPR013083">
    <property type="entry name" value="Znf_RING/FYVE/PHD"/>
</dbReference>
<protein>
    <recommendedName>
        <fullName evidence="3">RING-type domain-containing protein</fullName>
    </recommendedName>
</protein>
<name>A0AAD6SQK7_9AGAR</name>
<evidence type="ECO:0000256" key="2">
    <source>
        <dbReference type="SAM" id="MobiDB-lite"/>
    </source>
</evidence>
<comment type="caution">
    <text evidence="4">The sequence shown here is derived from an EMBL/GenBank/DDBJ whole genome shotgun (WGS) entry which is preliminary data.</text>
</comment>
<keyword evidence="1" id="KW-0863">Zinc-finger</keyword>
<dbReference type="InterPro" id="IPR001841">
    <property type="entry name" value="Znf_RING"/>
</dbReference>
<organism evidence="4 5">
    <name type="scientific">Mycena alexandri</name>
    <dbReference type="NCBI Taxonomy" id="1745969"/>
    <lineage>
        <taxon>Eukaryota</taxon>
        <taxon>Fungi</taxon>
        <taxon>Dikarya</taxon>
        <taxon>Basidiomycota</taxon>
        <taxon>Agaricomycotina</taxon>
        <taxon>Agaricomycetes</taxon>
        <taxon>Agaricomycetidae</taxon>
        <taxon>Agaricales</taxon>
        <taxon>Marasmiineae</taxon>
        <taxon>Mycenaceae</taxon>
        <taxon>Mycena</taxon>
    </lineage>
</organism>
<dbReference type="SUPFAM" id="SSF57850">
    <property type="entry name" value="RING/U-box"/>
    <property type="match status" value="1"/>
</dbReference>
<dbReference type="EMBL" id="JARJCM010000082">
    <property type="protein sequence ID" value="KAJ7031316.1"/>
    <property type="molecule type" value="Genomic_DNA"/>
</dbReference>
<evidence type="ECO:0000259" key="3">
    <source>
        <dbReference type="PROSITE" id="PS50089"/>
    </source>
</evidence>
<evidence type="ECO:0000313" key="5">
    <source>
        <dbReference type="Proteomes" id="UP001218188"/>
    </source>
</evidence>
<dbReference type="GO" id="GO:0008270">
    <property type="term" value="F:zinc ion binding"/>
    <property type="evidence" value="ECO:0007669"/>
    <property type="project" value="UniProtKB-KW"/>
</dbReference>
<proteinExistence type="predicted"/>
<evidence type="ECO:0000256" key="1">
    <source>
        <dbReference type="PROSITE-ProRule" id="PRU00175"/>
    </source>
</evidence>
<sequence length="207" mass="23080">MSKPRDDGQPSKAGTLHVFFPTNHREPAPGVRRALNASVPPIRKKSLTAGRTNPYKVRPGSEGSDLLRRVRPQSFAKAKILRRPVVVAAPGARVRRDEVLTVEDLWRPGSGPPHVDCHEDDRCGICSQLRSNPVFYACGHGHCYTCARVWLEEQWTCADCDAVITRKPFRIPAVESLMARLYGDWDDSCVSYEWSGLTFPVVSVANK</sequence>
<dbReference type="Proteomes" id="UP001218188">
    <property type="component" value="Unassembled WGS sequence"/>
</dbReference>
<dbReference type="Pfam" id="PF13920">
    <property type="entry name" value="zf-C3HC4_3"/>
    <property type="match status" value="1"/>
</dbReference>
<keyword evidence="1" id="KW-0479">Metal-binding</keyword>
<dbReference type="PROSITE" id="PS50089">
    <property type="entry name" value="ZF_RING_2"/>
    <property type="match status" value="1"/>
</dbReference>
<accession>A0AAD6SQK7</accession>
<feature type="region of interest" description="Disordered" evidence="2">
    <location>
        <begin position="1"/>
        <end position="30"/>
    </location>
</feature>
<feature type="domain" description="RING-type" evidence="3">
    <location>
        <begin position="123"/>
        <end position="161"/>
    </location>
</feature>
<dbReference type="AlphaFoldDB" id="A0AAD6SQK7"/>
<evidence type="ECO:0000313" key="4">
    <source>
        <dbReference type="EMBL" id="KAJ7031316.1"/>
    </source>
</evidence>
<gene>
    <name evidence="4" type="ORF">C8F04DRAFT_1262924</name>
</gene>
<keyword evidence="5" id="KW-1185">Reference proteome</keyword>
<keyword evidence="1" id="KW-0862">Zinc</keyword>
<reference evidence="4" key="1">
    <citation type="submission" date="2023-03" db="EMBL/GenBank/DDBJ databases">
        <title>Massive genome expansion in bonnet fungi (Mycena s.s.) driven by repeated elements and novel gene families across ecological guilds.</title>
        <authorList>
            <consortium name="Lawrence Berkeley National Laboratory"/>
            <person name="Harder C.B."/>
            <person name="Miyauchi S."/>
            <person name="Viragh M."/>
            <person name="Kuo A."/>
            <person name="Thoen E."/>
            <person name="Andreopoulos B."/>
            <person name="Lu D."/>
            <person name="Skrede I."/>
            <person name="Drula E."/>
            <person name="Henrissat B."/>
            <person name="Morin E."/>
            <person name="Kohler A."/>
            <person name="Barry K."/>
            <person name="LaButti K."/>
            <person name="Morin E."/>
            <person name="Salamov A."/>
            <person name="Lipzen A."/>
            <person name="Mereny Z."/>
            <person name="Hegedus B."/>
            <person name="Baldrian P."/>
            <person name="Stursova M."/>
            <person name="Weitz H."/>
            <person name="Taylor A."/>
            <person name="Grigoriev I.V."/>
            <person name="Nagy L.G."/>
            <person name="Martin F."/>
            <person name="Kauserud H."/>
        </authorList>
    </citation>
    <scope>NUCLEOTIDE SEQUENCE</scope>
    <source>
        <strain evidence="4">CBHHK200</strain>
    </source>
</reference>